<feature type="binding site" evidence="7">
    <location>
        <position position="158"/>
    </location>
    <ligand>
        <name>Zn(2+)</name>
        <dbReference type="ChEBI" id="CHEBI:29105"/>
    </ligand>
</feature>
<dbReference type="OrthoDB" id="10248475at2759"/>
<comment type="catalytic activity">
    <reaction evidence="6 8">
        <text>hydrogencarbonate + H(+) = CO2 + H2O</text>
        <dbReference type="Rhea" id="RHEA:10748"/>
        <dbReference type="ChEBI" id="CHEBI:15377"/>
        <dbReference type="ChEBI" id="CHEBI:15378"/>
        <dbReference type="ChEBI" id="CHEBI:16526"/>
        <dbReference type="ChEBI" id="CHEBI:17544"/>
        <dbReference type="EC" id="4.2.1.1"/>
    </reaction>
</comment>
<proteinExistence type="inferred from homology"/>
<dbReference type="InterPro" id="IPR036874">
    <property type="entry name" value="Carbonic_anhydrase_sf"/>
</dbReference>
<dbReference type="InterPro" id="IPR001765">
    <property type="entry name" value="Carbonic_anhydrase"/>
</dbReference>
<dbReference type="GO" id="GO:0004089">
    <property type="term" value="F:carbonate dehydratase activity"/>
    <property type="evidence" value="ECO:0007669"/>
    <property type="project" value="UniProtKB-UniRule"/>
</dbReference>
<evidence type="ECO:0000256" key="3">
    <source>
        <dbReference type="ARBA" id="ARBA00022723"/>
    </source>
</evidence>
<feature type="binding site" evidence="7">
    <location>
        <position position="70"/>
    </location>
    <ligand>
        <name>Zn(2+)</name>
        <dbReference type="ChEBI" id="CHEBI:29105"/>
    </ligand>
</feature>
<accession>A0A2T9ZIY5</accession>
<keyword evidence="5 8" id="KW-0456">Lyase</keyword>
<dbReference type="Pfam" id="PF00484">
    <property type="entry name" value="Pro_CA"/>
    <property type="match status" value="1"/>
</dbReference>
<comment type="cofactor">
    <cofactor evidence="7">
        <name>Zn(2+)</name>
        <dbReference type="ChEBI" id="CHEBI:29105"/>
    </cofactor>
    <text evidence="7">Binds 1 zinc ion per subunit.</text>
</comment>
<comment type="function">
    <text evidence="8">Reversible hydration of carbon dioxide.</text>
</comment>
<dbReference type="GO" id="GO:0008270">
    <property type="term" value="F:zinc ion binding"/>
    <property type="evidence" value="ECO:0007669"/>
    <property type="project" value="UniProtKB-UniRule"/>
</dbReference>
<protein>
    <recommendedName>
        <fullName evidence="2 8">Carbonic anhydrase</fullName>
        <ecNumber evidence="2 8">4.2.1.1</ecNumber>
    </recommendedName>
    <alternativeName>
        <fullName evidence="8">Carbonate dehydratase</fullName>
    </alternativeName>
</protein>
<evidence type="ECO:0000256" key="6">
    <source>
        <dbReference type="ARBA" id="ARBA00048348"/>
    </source>
</evidence>
<evidence type="ECO:0000256" key="2">
    <source>
        <dbReference type="ARBA" id="ARBA00012925"/>
    </source>
</evidence>
<dbReference type="PANTHER" id="PTHR11002">
    <property type="entry name" value="CARBONIC ANHYDRASE"/>
    <property type="match status" value="1"/>
</dbReference>
<dbReference type="SMART" id="SM00947">
    <property type="entry name" value="Pro_CA"/>
    <property type="match status" value="1"/>
</dbReference>
<dbReference type="PANTHER" id="PTHR11002:SF76">
    <property type="entry name" value="CARBONIC ANHYDRASE"/>
    <property type="match status" value="1"/>
</dbReference>
<evidence type="ECO:0000256" key="7">
    <source>
        <dbReference type="PIRSR" id="PIRSR601765-1"/>
    </source>
</evidence>
<keyword evidence="3 7" id="KW-0479">Metal-binding</keyword>
<evidence type="ECO:0000256" key="4">
    <source>
        <dbReference type="ARBA" id="ARBA00022833"/>
    </source>
</evidence>
<dbReference type="EMBL" id="MBFS01000110">
    <property type="protein sequence ID" value="PVV04555.1"/>
    <property type="molecule type" value="Genomic_DNA"/>
</dbReference>
<evidence type="ECO:0000313" key="9">
    <source>
        <dbReference type="EMBL" id="PVV04555.1"/>
    </source>
</evidence>
<evidence type="ECO:0000256" key="1">
    <source>
        <dbReference type="ARBA" id="ARBA00006217"/>
    </source>
</evidence>
<dbReference type="SUPFAM" id="SSF53056">
    <property type="entry name" value="beta-carbonic anhydrase, cab"/>
    <property type="match status" value="1"/>
</dbReference>
<evidence type="ECO:0000313" key="10">
    <source>
        <dbReference type="Proteomes" id="UP000245609"/>
    </source>
</evidence>
<keyword evidence="4 7" id="KW-0862">Zinc</keyword>
<gene>
    <name evidence="9" type="ORF">BB560_000942</name>
</gene>
<name>A0A2T9ZIY5_9FUNG</name>
<comment type="similarity">
    <text evidence="1 8">Belongs to the beta-class carbonic anhydrase family.</text>
</comment>
<dbReference type="Proteomes" id="UP000245609">
    <property type="component" value="Unassembled WGS sequence"/>
</dbReference>
<evidence type="ECO:0000256" key="8">
    <source>
        <dbReference type="RuleBase" id="RU003956"/>
    </source>
</evidence>
<dbReference type="EC" id="4.2.1.1" evidence="2 8"/>
<dbReference type="STRING" id="133381.A0A2T9ZIY5"/>
<feature type="binding site" evidence="7">
    <location>
        <position position="155"/>
    </location>
    <ligand>
        <name>Zn(2+)</name>
        <dbReference type="ChEBI" id="CHEBI:29105"/>
    </ligand>
</feature>
<feature type="binding site" evidence="7">
    <location>
        <position position="72"/>
    </location>
    <ligand>
        <name>Zn(2+)</name>
        <dbReference type="ChEBI" id="CHEBI:29105"/>
    </ligand>
</feature>
<keyword evidence="10" id="KW-1185">Reference proteome</keyword>
<dbReference type="AlphaFoldDB" id="A0A2T9ZIY5"/>
<comment type="caution">
    <text evidence="9">The sequence shown here is derived from an EMBL/GenBank/DDBJ whole genome shotgun (WGS) entry which is preliminary data.</text>
</comment>
<reference evidence="9 10" key="1">
    <citation type="journal article" date="2018" name="MBio">
        <title>Comparative Genomics Reveals the Core Gene Toolbox for the Fungus-Insect Symbiosis.</title>
        <authorList>
            <person name="Wang Y."/>
            <person name="Stata M."/>
            <person name="Wang W."/>
            <person name="Stajich J.E."/>
            <person name="White M.M."/>
            <person name="Moncalvo J.M."/>
        </authorList>
    </citation>
    <scope>NUCLEOTIDE SEQUENCE [LARGE SCALE GENOMIC DNA]</scope>
    <source>
        <strain evidence="9 10">SC-DP-2</strain>
    </source>
</reference>
<dbReference type="Gene3D" id="3.40.1050.10">
    <property type="entry name" value="Carbonic anhydrase"/>
    <property type="match status" value="1"/>
</dbReference>
<evidence type="ECO:0000256" key="5">
    <source>
        <dbReference type="ARBA" id="ARBA00023239"/>
    </source>
</evidence>
<sequence>MAKKFLSKNIRELLESNQRFIKSLSLKELNPAAANGVSGSSVGVKNSLYDSNYFKKTTHAQAPKVLMFGCADSRSSADILTNTPLNNIFYCRNIANVVTKPTSFIKLDKKKLKDQQTNSITEKADYSMQFGTGEWGVIDLAVGPLSIRDIVVCAHSNCGGVVNALRLDHSKSTCKHSSECPNRHKKDHSQGCKCKKCTDCSNHHKKADPPFSLPPMLSQYLAPIIDLYRSNKESVDSAPVPEDQLAVLNALNSKSNIELYLKENHPNIANEICVAALFLDLSTGLLKPL</sequence>
<organism evidence="9 10">
    <name type="scientific">Smittium megazygosporum</name>
    <dbReference type="NCBI Taxonomy" id="133381"/>
    <lineage>
        <taxon>Eukaryota</taxon>
        <taxon>Fungi</taxon>
        <taxon>Fungi incertae sedis</taxon>
        <taxon>Zoopagomycota</taxon>
        <taxon>Kickxellomycotina</taxon>
        <taxon>Harpellomycetes</taxon>
        <taxon>Harpellales</taxon>
        <taxon>Legeriomycetaceae</taxon>
        <taxon>Smittium</taxon>
    </lineage>
</organism>